<proteinExistence type="predicted"/>
<keyword evidence="5" id="KW-0539">Nucleus</keyword>
<dbReference type="Pfam" id="PF03106">
    <property type="entry name" value="WRKY"/>
    <property type="match status" value="1"/>
</dbReference>
<evidence type="ECO:0000313" key="7">
    <source>
        <dbReference type="EMBL" id="KOM42065.1"/>
    </source>
</evidence>
<protein>
    <recommendedName>
        <fullName evidence="6">WRKY domain-containing protein</fullName>
    </recommendedName>
</protein>
<evidence type="ECO:0000256" key="1">
    <source>
        <dbReference type="ARBA" id="ARBA00004123"/>
    </source>
</evidence>
<reference evidence="8" key="1">
    <citation type="journal article" date="2015" name="Proc. Natl. Acad. Sci. U.S.A.">
        <title>Genome sequencing of adzuki bean (Vigna angularis) provides insight into high starch and low fat accumulation and domestication.</title>
        <authorList>
            <person name="Yang K."/>
            <person name="Tian Z."/>
            <person name="Chen C."/>
            <person name="Luo L."/>
            <person name="Zhao B."/>
            <person name="Wang Z."/>
            <person name="Yu L."/>
            <person name="Li Y."/>
            <person name="Sun Y."/>
            <person name="Li W."/>
            <person name="Chen Y."/>
            <person name="Li Y."/>
            <person name="Zhang Y."/>
            <person name="Ai D."/>
            <person name="Zhao J."/>
            <person name="Shang C."/>
            <person name="Ma Y."/>
            <person name="Wu B."/>
            <person name="Wang M."/>
            <person name="Gao L."/>
            <person name="Sun D."/>
            <person name="Zhang P."/>
            <person name="Guo F."/>
            <person name="Wang W."/>
            <person name="Li Y."/>
            <person name="Wang J."/>
            <person name="Varshney R.K."/>
            <person name="Wang J."/>
            <person name="Ling H.Q."/>
            <person name="Wan P."/>
        </authorList>
    </citation>
    <scope>NUCLEOTIDE SEQUENCE</scope>
    <source>
        <strain evidence="8">cv. Jingnong 6</strain>
    </source>
</reference>
<evidence type="ECO:0000256" key="4">
    <source>
        <dbReference type="ARBA" id="ARBA00023163"/>
    </source>
</evidence>
<dbReference type="PANTHER" id="PTHR31429">
    <property type="entry name" value="WRKY TRANSCRIPTION FACTOR 36-RELATED"/>
    <property type="match status" value="1"/>
</dbReference>
<keyword evidence="3" id="KW-0238">DNA-binding</keyword>
<dbReference type="PANTHER" id="PTHR31429:SF38">
    <property type="entry name" value="WRKY TRANSCRIPTION FACTOR 40-RELATED"/>
    <property type="match status" value="1"/>
</dbReference>
<keyword evidence="2" id="KW-0805">Transcription regulation</keyword>
<dbReference type="STRING" id="3914.A0A0L9UGR2"/>
<evidence type="ECO:0000259" key="6">
    <source>
        <dbReference type="PROSITE" id="PS50811"/>
    </source>
</evidence>
<dbReference type="EMBL" id="CM003374">
    <property type="protein sequence ID" value="KOM42065.1"/>
    <property type="molecule type" value="Genomic_DNA"/>
</dbReference>
<evidence type="ECO:0000256" key="5">
    <source>
        <dbReference type="ARBA" id="ARBA00023242"/>
    </source>
</evidence>
<organism evidence="7 8">
    <name type="scientific">Phaseolus angularis</name>
    <name type="common">Azuki bean</name>
    <name type="synonym">Vigna angularis</name>
    <dbReference type="NCBI Taxonomy" id="3914"/>
    <lineage>
        <taxon>Eukaryota</taxon>
        <taxon>Viridiplantae</taxon>
        <taxon>Streptophyta</taxon>
        <taxon>Embryophyta</taxon>
        <taxon>Tracheophyta</taxon>
        <taxon>Spermatophyta</taxon>
        <taxon>Magnoliopsida</taxon>
        <taxon>eudicotyledons</taxon>
        <taxon>Gunneridae</taxon>
        <taxon>Pentapetalae</taxon>
        <taxon>rosids</taxon>
        <taxon>fabids</taxon>
        <taxon>Fabales</taxon>
        <taxon>Fabaceae</taxon>
        <taxon>Papilionoideae</taxon>
        <taxon>50 kb inversion clade</taxon>
        <taxon>NPAAA clade</taxon>
        <taxon>indigoferoid/millettioid clade</taxon>
        <taxon>Phaseoleae</taxon>
        <taxon>Vigna</taxon>
    </lineage>
</organism>
<gene>
    <name evidence="7" type="ORF">LR48_Vigan04g226300</name>
</gene>
<evidence type="ECO:0000256" key="3">
    <source>
        <dbReference type="ARBA" id="ARBA00023125"/>
    </source>
</evidence>
<dbReference type="Gene3D" id="2.20.25.80">
    <property type="entry name" value="WRKY domain"/>
    <property type="match status" value="1"/>
</dbReference>
<dbReference type="SMART" id="SM00774">
    <property type="entry name" value="WRKY"/>
    <property type="match status" value="1"/>
</dbReference>
<dbReference type="InterPro" id="IPR036576">
    <property type="entry name" value="WRKY_dom_sf"/>
</dbReference>
<dbReference type="InterPro" id="IPR044810">
    <property type="entry name" value="WRKY_plant"/>
</dbReference>
<evidence type="ECO:0000313" key="8">
    <source>
        <dbReference type="Proteomes" id="UP000053144"/>
    </source>
</evidence>
<dbReference type="AlphaFoldDB" id="A0A0L9UGR2"/>
<evidence type="ECO:0000256" key="2">
    <source>
        <dbReference type="ARBA" id="ARBA00023015"/>
    </source>
</evidence>
<dbReference type="Proteomes" id="UP000053144">
    <property type="component" value="Chromosome 4"/>
</dbReference>
<sequence length="233" mass="26163">MLEAKVQHMKEQNRTLRMMVEIMSKKCQKLQLHVQEINNAESEFSTAQKASQIFVKIPPNDNSLIVKDGYEWKKYGQKKTTKDNPSPRAYYKCALAPTCPVKKKVQRSIQDKSIVVATYEGKHNHGFPFRDLFKPSSATPEASIMDNDLPMTNISNDINIDLCLCNRVPTDVTDKQHKDGGSNIKVLECVSSLLKDPNFIKPLAEAVVLSINTQSKQVGLNLSLGLPQPHLSK</sequence>
<dbReference type="OMA" id="NDRGSHI"/>
<accession>A0A0L9UGR2</accession>
<dbReference type="GO" id="GO:0043565">
    <property type="term" value="F:sequence-specific DNA binding"/>
    <property type="evidence" value="ECO:0007669"/>
    <property type="project" value="InterPro"/>
</dbReference>
<feature type="domain" description="WRKY" evidence="6">
    <location>
        <begin position="61"/>
        <end position="128"/>
    </location>
</feature>
<dbReference type="Gramene" id="KOM42065">
    <property type="protein sequence ID" value="KOM42065"/>
    <property type="gene ID" value="LR48_Vigan04g226300"/>
</dbReference>
<dbReference type="InterPro" id="IPR003657">
    <property type="entry name" value="WRKY_dom"/>
</dbReference>
<dbReference type="GO" id="GO:0005634">
    <property type="term" value="C:nucleus"/>
    <property type="evidence" value="ECO:0007669"/>
    <property type="project" value="UniProtKB-SubCell"/>
</dbReference>
<comment type="subcellular location">
    <subcellularLocation>
        <location evidence="1">Nucleus</location>
    </subcellularLocation>
</comment>
<dbReference type="SMR" id="A0A0L9UGR2"/>
<keyword evidence="4" id="KW-0804">Transcription</keyword>
<dbReference type="SUPFAM" id="SSF118290">
    <property type="entry name" value="WRKY DNA-binding domain"/>
    <property type="match status" value="1"/>
</dbReference>
<name>A0A0L9UGR2_PHAAN</name>
<dbReference type="GO" id="GO:0003700">
    <property type="term" value="F:DNA-binding transcription factor activity"/>
    <property type="evidence" value="ECO:0007669"/>
    <property type="project" value="InterPro"/>
</dbReference>
<dbReference type="PROSITE" id="PS50811">
    <property type="entry name" value="WRKY"/>
    <property type="match status" value="1"/>
</dbReference>